<proteinExistence type="predicted"/>
<organism evidence="2 3">
    <name type="scientific">Pararoseomonas baculiformis</name>
    <dbReference type="NCBI Taxonomy" id="2820812"/>
    <lineage>
        <taxon>Bacteria</taxon>
        <taxon>Pseudomonadati</taxon>
        <taxon>Pseudomonadota</taxon>
        <taxon>Alphaproteobacteria</taxon>
        <taxon>Acetobacterales</taxon>
        <taxon>Acetobacteraceae</taxon>
        <taxon>Pararoseomonas</taxon>
    </lineage>
</organism>
<evidence type="ECO:0000259" key="1">
    <source>
        <dbReference type="PROSITE" id="PS51471"/>
    </source>
</evidence>
<dbReference type="RefSeq" id="WP_209381839.1">
    <property type="nucleotide sequence ID" value="NZ_JAGIZB010000042.1"/>
</dbReference>
<feature type="domain" description="Fe2OG dioxygenase" evidence="1">
    <location>
        <begin position="100"/>
        <end position="191"/>
    </location>
</feature>
<protein>
    <submittedName>
        <fullName evidence="2">Alpha-ketoglutarate-dependent dioxygenase AlkB</fullName>
    </submittedName>
</protein>
<dbReference type="PANTHER" id="PTHR12463:SF1">
    <property type="entry name" value="2-OXOGLUTARATE AND FE-DEPENDENT OXYGENASE FAMILY PROTEIN"/>
    <property type="match status" value="1"/>
</dbReference>
<dbReference type="InterPro" id="IPR037151">
    <property type="entry name" value="AlkB-like_sf"/>
</dbReference>
<dbReference type="PANTHER" id="PTHR12463">
    <property type="entry name" value="OXYGENASE-RELATED"/>
    <property type="match status" value="1"/>
</dbReference>
<dbReference type="PROSITE" id="PS51471">
    <property type="entry name" value="FE2OG_OXY"/>
    <property type="match status" value="1"/>
</dbReference>
<sequence length="191" mass="21081">MTAIHGQPDLFGPGPSLPEGFRYQAGLITADEERDLATAIAGLPFAAFQFHGYVGKRRTVSFGRHYDFGQERLREAAPMPEFLQPLRERMAGFAGLAPSALPHVLVTEYAPGAGIGWHRDKAVFGDVLGLSLLAPCPFRFRRAQGAGWKRASVTLEPRSAYLLRGASRTEWEHSIPAVEALRYSVTFRSLR</sequence>
<evidence type="ECO:0000313" key="2">
    <source>
        <dbReference type="EMBL" id="MBP0447572.1"/>
    </source>
</evidence>
<dbReference type="Proteomes" id="UP000681594">
    <property type="component" value="Unassembled WGS sequence"/>
</dbReference>
<reference evidence="2 3" key="1">
    <citation type="submission" date="2021-03" db="EMBL/GenBank/DDBJ databases">
        <authorList>
            <person name="So Y."/>
        </authorList>
    </citation>
    <scope>NUCLEOTIDE SEQUENCE [LARGE SCALE GENOMIC DNA]</scope>
    <source>
        <strain evidence="2 3">SSH11</strain>
    </source>
</reference>
<dbReference type="InterPro" id="IPR032857">
    <property type="entry name" value="ALKBH4"/>
</dbReference>
<comment type="caution">
    <text evidence="2">The sequence shown here is derived from an EMBL/GenBank/DDBJ whole genome shotgun (WGS) entry which is preliminary data.</text>
</comment>
<dbReference type="Gene3D" id="2.60.120.590">
    <property type="entry name" value="Alpha-ketoglutarate-dependent dioxygenase AlkB-like"/>
    <property type="match status" value="1"/>
</dbReference>
<accession>A0ABS4AKL0</accession>
<keyword evidence="2" id="KW-0560">Oxidoreductase</keyword>
<gene>
    <name evidence="2" type="ORF">J8J14_22695</name>
</gene>
<evidence type="ECO:0000313" key="3">
    <source>
        <dbReference type="Proteomes" id="UP000681594"/>
    </source>
</evidence>
<dbReference type="GO" id="GO:0051213">
    <property type="term" value="F:dioxygenase activity"/>
    <property type="evidence" value="ECO:0007669"/>
    <property type="project" value="UniProtKB-KW"/>
</dbReference>
<dbReference type="Pfam" id="PF13532">
    <property type="entry name" value="2OG-FeII_Oxy_2"/>
    <property type="match status" value="1"/>
</dbReference>
<keyword evidence="3" id="KW-1185">Reference proteome</keyword>
<keyword evidence="2" id="KW-0223">Dioxygenase</keyword>
<dbReference type="EMBL" id="JAGIZB010000042">
    <property type="protein sequence ID" value="MBP0447572.1"/>
    <property type="molecule type" value="Genomic_DNA"/>
</dbReference>
<name>A0ABS4AKL0_9PROT</name>
<dbReference type="InterPro" id="IPR005123">
    <property type="entry name" value="Oxoglu/Fe-dep_dioxygenase_dom"/>
</dbReference>
<dbReference type="SUPFAM" id="SSF51197">
    <property type="entry name" value="Clavaminate synthase-like"/>
    <property type="match status" value="1"/>
</dbReference>
<dbReference type="InterPro" id="IPR027450">
    <property type="entry name" value="AlkB-like"/>
</dbReference>